<dbReference type="InterPro" id="IPR011335">
    <property type="entry name" value="Restrct_endonuc-II-like"/>
</dbReference>
<name>A0A562M0A3_9SPHI</name>
<keyword evidence="2" id="KW-0540">Nuclease</keyword>
<keyword evidence="2" id="KW-0255">Endonuclease</keyword>
<keyword evidence="2" id="KW-0378">Hydrolase</keyword>
<dbReference type="EMBL" id="VLKR01000062">
    <property type="protein sequence ID" value="TWI13041.1"/>
    <property type="molecule type" value="Genomic_DNA"/>
</dbReference>
<dbReference type="PANTHER" id="PTHR43236:SF1">
    <property type="entry name" value="BLL7220 PROTEIN"/>
    <property type="match status" value="1"/>
</dbReference>
<organism evidence="2 3">
    <name type="scientific">Sphingobacterium siyangense</name>
    <dbReference type="NCBI Taxonomy" id="459529"/>
    <lineage>
        <taxon>Bacteria</taxon>
        <taxon>Pseudomonadati</taxon>
        <taxon>Bacteroidota</taxon>
        <taxon>Sphingobacteriia</taxon>
        <taxon>Sphingobacteriales</taxon>
        <taxon>Sphingobacteriaceae</taxon>
        <taxon>Sphingobacterium</taxon>
    </lineage>
</organism>
<protein>
    <submittedName>
        <fullName evidence="2">Restriction endonuclease</fullName>
    </submittedName>
</protein>
<feature type="domain" description="IrrE N-terminal-like" evidence="1">
    <location>
        <begin position="268"/>
        <end position="407"/>
    </location>
</feature>
<reference evidence="2 3" key="1">
    <citation type="journal article" date="2015" name="Stand. Genomic Sci.">
        <title>Genomic Encyclopedia of Bacterial and Archaeal Type Strains, Phase III: the genomes of soil and plant-associated and newly described type strains.</title>
        <authorList>
            <person name="Whitman W.B."/>
            <person name="Woyke T."/>
            <person name="Klenk H.P."/>
            <person name="Zhou Y."/>
            <person name="Lilburn T.G."/>
            <person name="Beck B.J."/>
            <person name="De Vos P."/>
            <person name="Vandamme P."/>
            <person name="Eisen J.A."/>
            <person name="Garrity G."/>
            <person name="Hugenholtz P."/>
            <person name="Kyrpides N.C."/>
        </authorList>
    </citation>
    <scope>NUCLEOTIDE SEQUENCE [LARGE SCALE GENOMIC DNA]</scope>
    <source>
        <strain evidence="2 3">CGMCC 1.6855</strain>
    </source>
</reference>
<dbReference type="RefSeq" id="WP_145331437.1">
    <property type="nucleotide sequence ID" value="NZ_VLKR01000062.1"/>
</dbReference>
<dbReference type="Gene3D" id="1.10.10.2910">
    <property type="match status" value="1"/>
</dbReference>
<proteinExistence type="predicted"/>
<dbReference type="Proteomes" id="UP000315908">
    <property type="component" value="Unassembled WGS sequence"/>
</dbReference>
<gene>
    <name evidence="2" type="ORF">IQ31_05543</name>
</gene>
<accession>A0A562M0A3</accession>
<comment type="caution">
    <text evidence="2">The sequence shown here is derived from an EMBL/GenBank/DDBJ whole genome shotgun (WGS) entry which is preliminary data.</text>
</comment>
<dbReference type="AlphaFoldDB" id="A0A562M0A3"/>
<evidence type="ECO:0000313" key="3">
    <source>
        <dbReference type="Proteomes" id="UP000315908"/>
    </source>
</evidence>
<evidence type="ECO:0000259" key="1">
    <source>
        <dbReference type="Pfam" id="PF06114"/>
    </source>
</evidence>
<dbReference type="GO" id="GO:0004519">
    <property type="term" value="F:endonuclease activity"/>
    <property type="evidence" value="ECO:0007669"/>
    <property type="project" value="UniProtKB-KW"/>
</dbReference>
<evidence type="ECO:0000313" key="2">
    <source>
        <dbReference type="EMBL" id="TWI13041.1"/>
    </source>
</evidence>
<dbReference type="InterPro" id="IPR052345">
    <property type="entry name" value="Rad_response_metalloprotease"/>
</dbReference>
<dbReference type="InterPro" id="IPR010359">
    <property type="entry name" value="IrrE_HExxH"/>
</dbReference>
<sequence length="448" mass="51683">MNTVLKGNQFEDKVFTILQEEVEKGAIPLLLQCCKFQRKPKYYSKDREKDIEFDISIEVTPVGAENYQLLYIAECKNYGGKISIDNIEEFVEKVNQVSGKNVKAVFVFSGELQSGVHTYAKNKGVMLIHVSENNLTKILLHNKKNNAIINPDWTASIHNNNTNIDPNFTHIDQNKWDEIIEKVFLKSLCNGINSDEPTSSLSQIERLSKENIENFAQNILSKINPAILNGIANLSIGELSCFLKTEYDISVYEDQTVYDLFKLDVKGYCDPLKREIYINREIIGTESHLFTLAHEFAHILLHADTGLNQSDYNSLEDSKFNPLTRKHNLENDKNWIEWQANQFASTLLMPKDALKMRLILNQKLLGINRVGQLFLDDQECNKFDYIKITSELSSFFNVSKAMLKYRMDDLDLIRYSETNPTKWRSIMNPNNEPELVSDIIRRAILRYS</sequence>
<dbReference type="Pfam" id="PF06114">
    <property type="entry name" value="Peptidase_M78"/>
    <property type="match status" value="1"/>
</dbReference>
<dbReference type="PANTHER" id="PTHR43236">
    <property type="entry name" value="ANTITOXIN HIGA1"/>
    <property type="match status" value="1"/>
</dbReference>
<dbReference type="SUPFAM" id="SSF52980">
    <property type="entry name" value="Restriction endonuclease-like"/>
    <property type="match status" value="1"/>
</dbReference>
<dbReference type="OrthoDB" id="9794834at2"/>